<dbReference type="SUPFAM" id="SSF54427">
    <property type="entry name" value="NTF2-like"/>
    <property type="match status" value="2"/>
</dbReference>
<dbReference type="KEGG" id="hhy:Halhy_6361"/>
<evidence type="ECO:0000259" key="2">
    <source>
        <dbReference type="Pfam" id="PF13474"/>
    </source>
</evidence>
<accession>F4L7K0</accession>
<dbReference type="HOGENOM" id="CLU_1025897_0_0_10"/>
<keyword evidence="1" id="KW-0732">Signal</keyword>
<dbReference type="RefSeq" id="WP_013768700.1">
    <property type="nucleotide sequence ID" value="NC_015510.1"/>
</dbReference>
<feature type="chain" id="PRO_5003312639" description="SnoaL-like domain-containing protein" evidence="1">
    <location>
        <begin position="20"/>
        <end position="271"/>
    </location>
</feature>
<dbReference type="Gene3D" id="3.10.450.50">
    <property type="match status" value="2"/>
</dbReference>
<feature type="domain" description="SnoaL-like" evidence="2">
    <location>
        <begin position="156"/>
        <end position="268"/>
    </location>
</feature>
<name>F4L7K0_HALH1</name>
<evidence type="ECO:0000256" key="1">
    <source>
        <dbReference type="SAM" id="SignalP"/>
    </source>
</evidence>
<sequence>MKKHLSFFISILCAFLLFGCQNTPDTASAEKMVHELNTKFQQNPYQTLQQNASGDYLFINGEGLFNTKEQMLQAVKDVKVGKWDLENLKIQSLDHVLVATGINNHSMGGDDGKALNYQTAFTYVYQEKGGNLEQVVAQHTHVQNATKEEEAAIINMMEADTKAFLAGDVAGLKNTWAFTPYTRGMAISADGQKAYGGSGDEMSKWVESVKPTEATFANSNYNIRINGNMAWATYDQKITQPDKSTVISHEVRCMEKINGNWRIVVVASVPG</sequence>
<gene>
    <name evidence="3" type="ordered locus">Halhy_6361</name>
</gene>
<reference key="2">
    <citation type="submission" date="2011-04" db="EMBL/GenBank/DDBJ databases">
        <title>Complete sequence of chromosome of Haliscomenobacter hydrossis DSM 1100.</title>
        <authorList>
            <consortium name="US DOE Joint Genome Institute (JGI-PGF)"/>
            <person name="Lucas S."/>
            <person name="Han J."/>
            <person name="Lapidus A."/>
            <person name="Bruce D."/>
            <person name="Goodwin L."/>
            <person name="Pitluck S."/>
            <person name="Peters L."/>
            <person name="Kyrpides N."/>
            <person name="Mavromatis K."/>
            <person name="Ivanova N."/>
            <person name="Ovchinnikova G."/>
            <person name="Pagani I."/>
            <person name="Daligault H."/>
            <person name="Detter J.C."/>
            <person name="Han C."/>
            <person name="Land M."/>
            <person name="Hauser L."/>
            <person name="Markowitz V."/>
            <person name="Cheng J.-F."/>
            <person name="Hugenholtz P."/>
            <person name="Woyke T."/>
            <person name="Wu D."/>
            <person name="Verbarg S."/>
            <person name="Frueling A."/>
            <person name="Brambilla E."/>
            <person name="Klenk H.-P."/>
            <person name="Eisen J.A."/>
        </authorList>
    </citation>
    <scope>NUCLEOTIDE SEQUENCE</scope>
    <source>
        <strain>DSM 1100</strain>
    </source>
</reference>
<dbReference type="PROSITE" id="PS51257">
    <property type="entry name" value="PROKAR_LIPOPROTEIN"/>
    <property type="match status" value="1"/>
</dbReference>
<dbReference type="eggNOG" id="COG0823">
    <property type="taxonomic scope" value="Bacteria"/>
</dbReference>
<reference evidence="3 4" key="1">
    <citation type="journal article" date="2011" name="Stand. Genomic Sci.">
        <title>Complete genome sequence of Haliscomenobacter hydrossis type strain (O).</title>
        <authorList>
            <consortium name="US DOE Joint Genome Institute (JGI-PGF)"/>
            <person name="Daligault H."/>
            <person name="Lapidus A."/>
            <person name="Zeytun A."/>
            <person name="Nolan M."/>
            <person name="Lucas S."/>
            <person name="Del Rio T.G."/>
            <person name="Tice H."/>
            <person name="Cheng J.F."/>
            <person name="Tapia R."/>
            <person name="Han C."/>
            <person name="Goodwin L."/>
            <person name="Pitluck S."/>
            <person name="Liolios K."/>
            <person name="Pagani I."/>
            <person name="Ivanova N."/>
            <person name="Huntemann M."/>
            <person name="Mavromatis K."/>
            <person name="Mikhailova N."/>
            <person name="Pati A."/>
            <person name="Chen A."/>
            <person name="Palaniappan K."/>
            <person name="Land M."/>
            <person name="Hauser L."/>
            <person name="Brambilla E.M."/>
            <person name="Rohde M."/>
            <person name="Verbarg S."/>
            <person name="Goker M."/>
            <person name="Bristow J."/>
            <person name="Eisen J.A."/>
            <person name="Markowitz V."/>
            <person name="Hugenholtz P."/>
            <person name="Kyrpides N.C."/>
            <person name="Klenk H.P."/>
            <person name="Woyke T."/>
        </authorList>
    </citation>
    <scope>NUCLEOTIDE SEQUENCE [LARGE SCALE GENOMIC DNA]</scope>
    <source>
        <strain evidence="4">ATCC 27775 / DSM 1100 / LMG 10767 / O</strain>
    </source>
</reference>
<dbReference type="InterPro" id="IPR037401">
    <property type="entry name" value="SnoaL-like"/>
</dbReference>
<dbReference type="EMBL" id="CP002691">
    <property type="protein sequence ID" value="AEE54180.1"/>
    <property type="molecule type" value="Genomic_DNA"/>
</dbReference>
<evidence type="ECO:0000313" key="4">
    <source>
        <dbReference type="Proteomes" id="UP000008461"/>
    </source>
</evidence>
<dbReference type="InterPro" id="IPR032710">
    <property type="entry name" value="NTF2-like_dom_sf"/>
</dbReference>
<proteinExistence type="predicted"/>
<dbReference type="OrthoDB" id="8432779at2"/>
<dbReference type="Pfam" id="PF13474">
    <property type="entry name" value="SnoaL_3"/>
    <property type="match status" value="1"/>
</dbReference>
<evidence type="ECO:0000313" key="3">
    <source>
        <dbReference type="EMBL" id="AEE54180.1"/>
    </source>
</evidence>
<keyword evidence="4" id="KW-1185">Reference proteome</keyword>
<protein>
    <recommendedName>
        <fullName evidence="2">SnoaL-like domain-containing protein</fullName>
    </recommendedName>
</protein>
<organism evidence="3 4">
    <name type="scientific">Haliscomenobacter hydrossis (strain ATCC 27775 / DSM 1100 / LMG 10767 / O)</name>
    <dbReference type="NCBI Taxonomy" id="760192"/>
    <lineage>
        <taxon>Bacteria</taxon>
        <taxon>Pseudomonadati</taxon>
        <taxon>Bacteroidota</taxon>
        <taxon>Saprospiria</taxon>
        <taxon>Saprospirales</taxon>
        <taxon>Haliscomenobacteraceae</taxon>
        <taxon>Haliscomenobacter</taxon>
    </lineage>
</organism>
<feature type="signal peptide" evidence="1">
    <location>
        <begin position="1"/>
        <end position="19"/>
    </location>
</feature>
<dbReference type="AlphaFoldDB" id="F4L7K0"/>
<dbReference type="Proteomes" id="UP000008461">
    <property type="component" value="Chromosome"/>
</dbReference>